<feature type="domain" description="GHMP kinase N-terminal" evidence="12">
    <location>
        <begin position="68"/>
        <end position="152"/>
    </location>
</feature>
<dbReference type="PANTHER" id="PTHR20861">
    <property type="entry name" value="HOMOSERINE/4-DIPHOSPHOCYTIDYL-2-C-METHYL-D-ERYTHRITOL KINASE"/>
    <property type="match status" value="1"/>
</dbReference>
<evidence type="ECO:0000259" key="12">
    <source>
        <dbReference type="Pfam" id="PF00288"/>
    </source>
</evidence>
<comment type="catalytic activity">
    <reaction evidence="11">
        <text>L-homoserine + ATP = O-phospho-L-homoserine + ADP + H(+)</text>
        <dbReference type="Rhea" id="RHEA:13985"/>
        <dbReference type="ChEBI" id="CHEBI:15378"/>
        <dbReference type="ChEBI" id="CHEBI:30616"/>
        <dbReference type="ChEBI" id="CHEBI:57476"/>
        <dbReference type="ChEBI" id="CHEBI:57590"/>
        <dbReference type="ChEBI" id="CHEBI:456216"/>
        <dbReference type="EC" id="2.7.1.39"/>
    </reaction>
    <physiologicalReaction direction="left-to-right" evidence="11">
        <dbReference type="Rhea" id="RHEA:13986"/>
    </physiologicalReaction>
</comment>
<dbReference type="InterPro" id="IPR020568">
    <property type="entry name" value="Ribosomal_Su5_D2-typ_SF"/>
</dbReference>
<keyword evidence="5" id="KW-0028">Amino-acid biosynthesis</keyword>
<evidence type="ECO:0000313" key="14">
    <source>
        <dbReference type="Proteomes" id="UP000287166"/>
    </source>
</evidence>
<dbReference type="GO" id="GO:0009088">
    <property type="term" value="P:threonine biosynthetic process"/>
    <property type="evidence" value="ECO:0007669"/>
    <property type="project" value="UniProtKB-UniPathway"/>
</dbReference>
<sequence>MSHSFIVRVPATSANIGPGFDVVGLSLSLYLTLSVTVNPPAPGDPPHPPRLLYTGEGADEVPLDPYKNLTTRVALYVLRCHGIARFPANLSIHAANEIPFGRGLGSSGAAVIAGVLLADAVCTLNLSRERMLDFALMVERHPDNVTAALVGGFVGSYLRELDHKAEEAASVPLSEVLPEYPPDAGEDWGMDPPHPPHGIGHYVRFGWSESIKAVAIIPRFELSTAKAREVLPLSYSRKDLVFNLQRLAVLTTALGQSPPDPDLIYEAMKDKIHQPYRKTLIPGLPEVTSSITPSTHPGLLGICLSGAGPTILALATGGFEAIAEDARAIFKRQGIEVDWKSDPLATPPKSYRNARGETHSSCRYQSAGRADNWQVDSEEDVTAVAVQIDGQVHRCGGCRRAFCLHPADLRRVEADGLAIVKRKLVLRPRRAF</sequence>
<evidence type="ECO:0000256" key="8">
    <source>
        <dbReference type="ARBA" id="ARBA00022741"/>
    </source>
</evidence>
<dbReference type="SUPFAM" id="SSF54211">
    <property type="entry name" value="Ribosomal protein S5 domain 2-like"/>
    <property type="match status" value="1"/>
</dbReference>
<dbReference type="HAMAP" id="MF_00384">
    <property type="entry name" value="Homoser_kinase"/>
    <property type="match status" value="1"/>
</dbReference>
<evidence type="ECO:0000313" key="13">
    <source>
        <dbReference type="EMBL" id="GBE78469.1"/>
    </source>
</evidence>
<dbReference type="EMBL" id="BFAD01000001">
    <property type="protein sequence ID" value="GBE78469.1"/>
    <property type="molecule type" value="Genomic_DNA"/>
</dbReference>
<dbReference type="UniPathway" id="UPA00050">
    <property type="reaction ID" value="UER00064"/>
</dbReference>
<dbReference type="InterPro" id="IPR006204">
    <property type="entry name" value="GHMP_kinase_N_dom"/>
</dbReference>
<comment type="pathway">
    <text evidence="1">Amino-acid biosynthesis; L-threonine biosynthesis; L-threonine from L-aspartate: step 4/5.</text>
</comment>
<proteinExistence type="inferred from homology"/>
<dbReference type="FunCoup" id="A0A401G8J5">
    <property type="interactions" value="120"/>
</dbReference>
<keyword evidence="6" id="KW-0808">Transferase</keyword>
<name>A0A401G8J5_9APHY</name>
<evidence type="ECO:0000256" key="7">
    <source>
        <dbReference type="ARBA" id="ARBA00022697"/>
    </source>
</evidence>
<evidence type="ECO:0000256" key="4">
    <source>
        <dbReference type="ARBA" id="ARBA00017858"/>
    </source>
</evidence>
<dbReference type="Pfam" id="PF00288">
    <property type="entry name" value="GHMP_kinases_N"/>
    <property type="match status" value="1"/>
</dbReference>
<evidence type="ECO:0000256" key="6">
    <source>
        <dbReference type="ARBA" id="ARBA00022679"/>
    </source>
</evidence>
<dbReference type="RefSeq" id="XP_027609382.1">
    <property type="nucleotide sequence ID" value="XM_027753581.1"/>
</dbReference>
<evidence type="ECO:0000256" key="11">
    <source>
        <dbReference type="ARBA" id="ARBA00049913"/>
    </source>
</evidence>
<dbReference type="InterPro" id="IPR006203">
    <property type="entry name" value="GHMP_knse_ATP-bd_CS"/>
</dbReference>
<accession>A0A401G8J5</accession>
<evidence type="ECO:0000256" key="2">
    <source>
        <dbReference type="ARBA" id="ARBA00007370"/>
    </source>
</evidence>
<organism evidence="13 14">
    <name type="scientific">Sparassis crispa</name>
    <dbReference type="NCBI Taxonomy" id="139825"/>
    <lineage>
        <taxon>Eukaryota</taxon>
        <taxon>Fungi</taxon>
        <taxon>Dikarya</taxon>
        <taxon>Basidiomycota</taxon>
        <taxon>Agaricomycotina</taxon>
        <taxon>Agaricomycetes</taxon>
        <taxon>Polyporales</taxon>
        <taxon>Sparassidaceae</taxon>
        <taxon>Sparassis</taxon>
    </lineage>
</organism>
<dbReference type="GeneID" id="38775386"/>
<gene>
    <name evidence="13" type="ORF">SCP_0113580</name>
</gene>
<dbReference type="PANTHER" id="PTHR20861:SF1">
    <property type="entry name" value="HOMOSERINE KINASE"/>
    <property type="match status" value="1"/>
</dbReference>
<dbReference type="SUPFAM" id="SSF55060">
    <property type="entry name" value="GHMP Kinase, C-terminal domain"/>
    <property type="match status" value="1"/>
</dbReference>
<dbReference type="AlphaFoldDB" id="A0A401G8J5"/>
<keyword evidence="8" id="KW-0547">Nucleotide-binding</keyword>
<reference evidence="13 14" key="1">
    <citation type="journal article" date="2018" name="Sci. Rep.">
        <title>Genome sequence of the cauliflower mushroom Sparassis crispa (Hanabiratake) and its association with beneficial usage.</title>
        <authorList>
            <person name="Kiyama R."/>
            <person name="Furutani Y."/>
            <person name="Kawaguchi K."/>
            <person name="Nakanishi T."/>
        </authorList>
    </citation>
    <scope>NUCLEOTIDE SEQUENCE [LARGE SCALE GENOMIC DNA]</scope>
</reference>
<evidence type="ECO:0000256" key="3">
    <source>
        <dbReference type="ARBA" id="ARBA00012078"/>
    </source>
</evidence>
<dbReference type="GO" id="GO:0005524">
    <property type="term" value="F:ATP binding"/>
    <property type="evidence" value="ECO:0007669"/>
    <property type="project" value="UniProtKB-KW"/>
</dbReference>
<dbReference type="GO" id="GO:0004413">
    <property type="term" value="F:homoserine kinase activity"/>
    <property type="evidence" value="ECO:0007669"/>
    <property type="project" value="UniProtKB-EC"/>
</dbReference>
<dbReference type="InterPro" id="IPR000870">
    <property type="entry name" value="Homoserine_kinase"/>
</dbReference>
<comment type="similarity">
    <text evidence="2">Belongs to the GHMP kinase family. Homoserine kinase subfamily.</text>
</comment>
<dbReference type="InParanoid" id="A0A401G8J5"/>
<comment type="caution">
    <text evidence="13">The sequence shown here is derived from an EMBL/GenBank/DDBJ whole genome shotgun (WGS) entry which is preliminary data.</text>
</comment>
<dbReference type="PROSITE" id="PS00627">
    <property type="entry name" value="GHMP_KINASES_ATP"/>
    <property type="match status" value="1"/>
</dbReference>
<protein>
    <recommendedName>
        <fullName evidence="4">Homoserine kinase</fullName>
        <ecNumber evidence="3">2.7.1.39</ecNumber>
    </recommendedName>
</protein>
<evidence type="ECO:0000256" key="10">
    <source>
        <dbReference type="ARBA" id="ARBA00022840"/>
    </source>
</evidence>
<dbReference type="Proteomes" id="UP000287166">
    <property type="component" value="Unassembled WGS sequence"/>
</dbReference>
<dbReference type="NCBIfam" id="TIGR00191">
    <property type="entry name" value="thrB"/>
    <property type="match status" value="1"/>
</dbReference>
<dbReference type="Gene3D" id="3.30.70.890">
    <property type="entry name" value="GHMP kinase, C-terminal domain"/>
    <property type="match status" value="1"/>
</dbReference>
<dbReference type="Gene3D" id="3.30.230.10">
    <property type="match status" value="1"/>
</dbReference>
<evidence type="ECO:0000256" key="1">
    <source>
        <dbReference type="ARBA" id="ARBA00005015"/>
    </source>
</evidence>
<keyword evidence="10" id="KW-0067">ATP-binding</keyword>
<evidence type="ECO:0000256" key="9">
    <source>
        <dbReference type="ARBA" id="ARBA00022777"/>
    </source>
</evidence>
<dbReference type="OrthoDB" id="195231at2759"/>
<dbReference type="InterPro" id="IPR036554">
    <property type="entry name" value="GHMP_kinase_C_sf"/>
</dbReference>
<keyword evidence="9 13" id="KW-0418">Kinase</keyword>
<keyword evidence="14" id="KW-1185">Reference proteome</keyword>
<evidence type="ECO:0000256" key="5">
    <source>
        <dbReference type="ARBA" id="ARBA00022605"/>
    </source>
</evidence>
<dbReference type="InterPro" id="IPR014721">
    <property type="entry name" value="Ribsml_uS5_D2-typ_fold_subgr"/>
</dbReference>
<dbReference type="EC" id="2.7.1.39" evidence="3"/>
<keyword evidence="7" id="KW-0791">Threonine biosynthesis</keyword>
<dbReference type="PRINTS" id="PR00958">
    <property type="entry name" value="HOMSERKINASE"/>
</dbReference>
<dbReference type="STRING" id="139825.A0A401G8J5"/>